<dbReference type="InterPro" id="IPR007816">
    <property type="entry name" value="ResB-like_domain"/>
</dbReference>
<sequence>MTATKKAQAARSSDPLRPSDHIDGSGDAPGTGIESPKLNVIGWLRWGWRQLTSMRTALVLLLILAIAAIPGSIFPQRMADPNGVTQWKTDHPDLFPILDSMQLFDVYLSAWFSAIYLLLFLSLVGCVIPRIKHHAKALGSRPPRTPARLQRLDDFRETTRTVTGSDAAAAAERTVEIAQKQLRALRYRVERYDDKRGFSVSAERGYARETGNLIFHLALLGVLVAVGVGGSFAYTGQRVVVEGTSFVNTLLDYSSMNRGRFVSDDALQPYRMTLNQFDVTYQPFDQTKPSSGQAGDFNAHVTVSEPGSATRKESVVVNHPLGIAGDRVYLLGNGYAPTITVRNAAGEVVFHDSVPFLPQNNSTMTSLGVVKVPDGLPQQLGMVGFFYPTAAALSTGAFTSAYPNLINPLLTLNVYAGDLGIDDGTPRSVYVLDPSKMTQLTGGKTGVTSLQLQPGDTAQLPNGMGSVTFDNEAPKGAKDYSQAVKRYVSLQIHHDPSEQWVLGFAALAVLGLVLALFVPRRRVWVKVTVVDGSVRLEYAGLARGEDPTLGAAVEDLLAGHARLLDVDGSTAEAAPPSSEEPDDSGRFDKLSDR</sequence>
<evidence type="ECO:0000256" key="6">
    <source>
        <dbReference type="SAM" id="Coils"/>
    </source>
</evidence>
<dbReference type="PANTHER" id="PTHR31566">
    <property type="entry name" value="CYTOCHROME C BIOGENESIS PROTEIN CCS1, CHLOROPLASTIC"/>
    <property type="match status" value="1"/>
</dbReference>
<dbReference type="PANTHER" id="PTHR31566:SF0">
    <property type="entry name" value="CYTOCHROME C BIOGENESIS PROTEIN CCS1, CHLOROPLASTIC"/>
    <property type="match status" value="1"/>
</dbReference>
<evidence type="ECO:0000259" key="9">
    <source>
        <dbReference type="Pfam" id="PF05140"/>
    </source>
</evidence>
<evidence type="ECO:0000313" key="11">
    <source>
        <dbReference type="Proteomes" id="UP001500731"/>
    </source>
</evidence>
<keyword evidence="3" id="KW-0201">Cytochrome c-type biogenesis</keyword>
<reference evidence="11" key="1">
    <citation type="journal article" date="2019" name="Int. J. Syst. Evol. Microbiol.">
        <title>The Global Catalogue of Microorganisms (GCM) 10K type strain sequencing project: providing services to taxonomists for standard genome sequencing and annotation.</title>
        <authorList>
            <consortium name="The Broad Institute Genomics Platform"/>
            <consortium name="The Broad Institute Genome Sequencing Center for Infectious Disease"/>
            <person name="Wu L."/>
            <person name="Ma J."/>
        </authorList>
    </citation>
    <scope>NUCLEOTIDE SEQUENCE [LARGE SCALE GENOMIC DNA]</scope>
    <source>
        <strain evidence="11">JCM 17839</strain>
    </source>
</reference>
<keyword evidence="5 8" id="KW-0472">Membrane</keyword>
<dbReference type="RefSeq" id="WP_345183739.1">
    <property type="nucleotide sequence ID" value="NZ_BAABGP010000003.1"/>
</dbReference>
<feature type="transmembrane region" description="Helical" evidence="8">
    <location>
        <begin position="500"/>
        <end position="518"/>
    </location>
</feature>
<dbReference type="InterPro" id="IPR023494">
    <property type="entry name" value="Cyt_c_bgen_Ccs1/CcsB/ResB"/>
</dbReference>
<gene>
    <name evidence="10" type="ORF">GCM10023171_03650</name>
</gene>
<name>A0ABP8P332_9MICO</name>
<dbReference type="Proteomes" id="UP001500731">
    <property type="component" value="Unassembled WGS sequence"/>
</dbReference>
<comment type="subcellular location">
    <subcellularLocation>
        <location evidence="1">Membrane</location>
        <topology evidence="1">Multi-pass membrane protein</topology>
    </subcellularLocation>
</comment>
<proteinExistence type="predicted"/>
<evidence type="ECO:0000313" key="10">
    <source>
        <dbReference type="EMBL" id="GAA4478904.1"/>
    </source>
</evidence>
<keyword evidence="4 8" id="KW-1133">Transmembrane helix</keyword>
<comment type="caution">
    <text evidence="10">The sequence shown here is derived from an EMBL/GenBank/DDBJ whole genome shotgun (WGS) entry which is preliminary data.</text>
</comment>
<feature type="region of interest" description="Disordered" evidence="7">
    <location>
        <begin position="1"/>
        <end position="31"/>
    </location>
</feature>
<feature type="region of interest" description="Disordered" evidence="7">
    <location>
        <begin position="568"/>
        <end position="593"/>
    </location>
</feature>
<evidence type="ECO:0000256" key="5">
    <source>
        <dbReference type="ARBA" id="ARBA00023136"/>
    </source>
</evidence>
<evidence type="ECO:0000256" key="4">
    <source>
        <dbReference type="ARBA" id="ARBA00022989"/>
    </source>
</evidence>
<feature type="transmembrane region" description="Helical" evidence="8">
    <location>
        <begin position="57"/>
        <end position="74"/>
    </location>
</feature>
<evidence type="ECO:0000256" key="1">
    <source>
        <dbReference type="ARBA" id="ARBA00004141"/>
    </source>
</evidence>
<keyword evidence="11" id="KW-1185">Reference proteome</keyword>
<organism evidence="10 11">
    <name type="scientific">Microbacterium panaciterrae</name>
    <dbReference type="NCBI Taxonomy" id="985759"/>
    <lineage>
        <taxon>Bacteria</taxon>
        <taxon>Bacillati</taxon>
        <taxon>Actinomycetota</taxon>
        <taxon>Actinomycetes</taxon>
        <taxon>Micrococcales</taxon>
        <taxon>Microbacteriaceae</taxon>
        <taxon>Microbacterium</taxon>
    </lineage>
</organism>
<evidence type="ECO:0000256" key="3">
    <source>
        <dbReference type="ARBA" id="ARBA00022748"/>
    </source>
</evidence>
<feature type="compositionally biased region" description="Basic and acidic residues" evidence="7">
    <location>
        <begin position="583"/>
        <end position="593"/>
    </location>
</feature>
<evidence type="ECO:0000256" key="8">
    <source>
        <dbReference type="SAM" id="Phobius"/>
    </source>
</evidence>
<evidence type="ECO:0000256" key="2">
    <source>
        <dbReference type="ARBA" id="ARBA00022692"/>
    </source>
</evidence>
<keyword evidence="6" id="KW-0175">Coiled coil</keyword>
<feature type="coiled-coil region" evidence="6">
    <location>
        <begin position="168"/>
        <end position="195"/>
    </location>
</feature>
<keyword evidence="2 8" id="KW-0812">Transmembrane</keyword>
<accession>A0ABP8P332</accession>
<dbReference type="Pfam" id="PF05140">
    <property type="entry name" value="ResB"/>
    <property type="match status" value="1"/>
</dbReference>
<feature type="domain" description="ResB-like" evidence="9">
    <location>
        <begin position="54"/>
        <end position="552"/>
    </location>
</feature>
<feature type="transmembrane region" description="Helical" evidence="8">
    <location>
        <begin position="106"/>
        <end position="128"/>
    </location>
</feature>
<protein>
    <submittedName>
        <fullName evidence="10">Cytochrome c biogenesis protein ResB</fullName>
    </submittedName>
</protein>
<dbReference type="EMBL" id="BAABGP010000003">
    <property type="protein sequence ID" value="GAA4478904.1"/>
    <property type="molecule type" value="Genomic_DNA"/>
</dbReference>
<feature type="transmembrane region" description="Helical" evidence="8">
    <location>
        <begin position="213"/>
        <end position="234"/>
    </location>
</feature>
<evidence type="ECO:0000256" key="7">
    <source>
        <dbReference type="SAM" id="MobiDB-lite"/>
    </source>
</evidence>